<gene>
    <name evidence="3" type="ORF">G3I66_01155</name>
</gene>
<reference evidence="3 4" key="1">
    <citation type="submission" date="2020-01" db="EMBL/GenBank/DDBJ databases">
        <title>Insect and environment-associated Actinomycetes.</title>
        <authorList>
            <person name="Currrie C."/>
            <person name="Chevrette M."/>
            <person name="Carlson C."/>
            <person name="Stubbendieck R."/>
            <person name="Wendt-Pienkowski E."/>
        </authorList>
    </citation>
    <scope>NUCLEOTIDE SEQUENCE [LARGE SCALE GENOMIC DNA]</scope>
    <source>
        <strain evidence="3 4">SID7739</strain>
    </source>
</reference>
<evidence type="ECO:0000313" key="4">
    <source>
        <dbReference type="Proteomes" id="UP000475666"/>
    </source>
</evidence>
<protein>
    <recommendedName>
        <fullName evidence="5">DUF3592 domain-containing protein</fullName>
    </recommendedName>
</protein>
<feature type="compositionally biased region" description="Low complexity" evidence="1">
    <location>
        <begin position="217"/>
        <end position="232"/>
    </location>
</feature>
<dbReference type="Proteomes" id="UP000475666">
    <property type="component" value="Unassembled WGS sequence"/>
</dbReference>
<feature type="transmembrane region" description="Helical" evidence="2">
    <location>
        <begin position="47"/>
        <end position="66"/>
    </location>
</feature>
<evidence type="ECO:0000313" key="3">
    <source>
        <dbReference type="EMBL" id="NEC31819.1"/>
    </source>
</evidence>
<keyword evidence="2" id="KW-1133">Transmembrane helix</keyword>
<evidence type="ECO:0008006" key="5">
    <source>
        <dbReference type="Google" id="ProtNLM"/>
    </source>
</evidence>
<keyword evidence="2" id="KW-0812">Transmembrane</keyword>
<dbReference type="RefSeq" id="WP_164270408.1">
    <property type="nucleotide sequence ID" value="NZ_JAAGMQ010000043.1"/>
</dbReference>
<accession>A0A6G3T517</accession>
<feature type="region of interest" description="Disordered" evidence="1">
    <location>
        <begin position="212"/>
        <end position="232"/>
    </location>
</feature>
<evidence type="ECO:0000256" key="1">
    <source>
        <dbReference type="SAM" id="MobiDB-lite"/>
    </source>
</evidence>
<dbReference type="EMBL" id="JAAGMQ010000043">
    <property type="protein sequence ID" value="NEC31819.1"/>
    <property type="molecule type" value="Genomic_DNA"/>
</dbReference>
<sequence>MTMTAGVVLPARNTLFTLARGALGGGVIGASLTALVVGAVIRSVPLFVTGLGVPAVYALLVLLAGVPRRAREAAIAPRTALATVESVEAVRDEATSDVPVRFVSTVAPDDAPAYRVAFTQHVHLADLPDYRAGDVVVVQYPPDRPWRVRLVKRPTPEWEERAAGARIDPAPGPVLAGEEPEGSAVGFVRLLALLLAAAGVLLLFRTDLFDEDTSAGSPSPTRPSVSASTSSSTTVVSSASGTVTLAPHQSFLDQGELRKAITALTRGTDVRMGTAVVVQDRMLSVVYAHTGSQTATFDLDSLPYDRFPALVKEAQSSLGTGSPQTWELTVECLTGSLTIRVGVTAVEGTAWLEADGDAKVVRRTPAR</sequence>
<organism evidence="3 4">
    <name type="scientific">Streptomyces rubrogriseus</name>
    <dbReference type="NCBI Taxonomy" id="194673"/>
    <lineage>
        <taxon>Bacteria</taxon>
        <taxon>Bacillati</taxon>
        <taxon>Actinomycetota</taxon>
        <taxon>Actinomycetes</taxon>
        <taxon>Kitasatosporales</taxon>
        <taxon>Streptomycetaceae</taxon>
        <taxon>Streptomyces</taxon>
        <taxon>Streptomyces violaceoruber group</taxon>
    </lineage>
</organism>
<comment type="caution">
    <text evidence="3">The sequence shown here is derived from an EMBL/GenBank/DDBJ whole genome shotgun (WGS) entry which is preliminary data.</text>
</comment>
<proteinExistence type="predicted"/>
<feature type="transmembrane region" description="Helical" evidence="2">
    <location>
        <begin position="21"/>
        <end position="41"/>
    </location>
</feature>
<dbReference type="AlphaFoldDB" id="A0A6G3T517"/>
<evidence type="ECO:0000256" key="2">
    <source>
        <dbReference type="SAM" id="Phobius"/>
    </source>
</evidence>
<keyword evidence="2" id="KW-0472">Membrane</keyword>
<name>A0A6G3T517_9ACTN</name>